<name>I3S2A0_LOTJA</name>
<dbReference type="AlphaFoldDB" id="I3S2A0"/>
<dbReference type="EMBL" id="BT134597">
    <property type="protein sequence ID" value="AFK34392.1"/>
    <property type="molecule type" value="mRNA"/>
</dbReference>
<proteinExistence type="evidence at transcript level"/>
<accession>I3S2A0</accession>
<evidence type="ECO:0000313" key="1">
    <source>
        <dbReference type="EMBL" id="AFK34392.1"/>
    </source>
</evidence>
<sequence length="74" mass="8524">MYAVPFFPGIVVQLVRAPPCQGGSCGFESRQSRWIQIQSKKTHQFILCMTGNRNNKKNIISNKDPHFFPFLVLR</sequence>
<dbReference type="AntiFam" id="ANF00013">
    <property type="entry name" value="tRNA translation"/>
</dbReference>
<protein>
    <submittedName>
        <fullName evidence="1">Uncharacterized protein</fullName>
    </submittedName>
</protein>
<reference evidence="1" key="1">
    <citation type="submission" date="2012-05" db="EMBL/GenBank/DDBJ databases">
        <authorList>
            <person name="Krishnakumar V."/>
            <person name="Cheung F."/>
            <person name="Xiao Y."/>
            <person name="Chan A."/>
            <person name="Moskal W.A."/>
            <person name="Town C.D."/>
        </authorList>
    </citation>
    <scope>NUCLEOTIDE SEQUENCE</scope>
</reference>
<organism evidence="1">
    <name type="scientific">Lotus japonicus</name>
    <name type="common">Lotus corniculatus var. japonicus</name>
    <dbReference type="NCBI Taxonomy" id="34305"/>
    <lineage>
        <taxon>Eukaryota</taxon>
        <taxon>Viridiplantae</taxon>
        <taxon>Streptophyta</taxon>
        <taxon>Embryophyta</taxon>
        <taxon>Tracheophyta</taxon>
        <taxon>Spermatophyta</taxon>
        <taxon>Magnoliopsida</taxon>
        <taxon>eudicotyledons</taxon>
        <taxon>Gunneridae</taxon>
        <taxon>Pentapetalae</taxon>
        <taxon>rosids</taxon>
        <taxon>fabids</taxon>
        <taxon>Fabales</taxon>
        <taxon>Fabaceae</taxon>
        <taxon>Papilionoideae</taxon>
        <taxon>50 kb inversion clade</taxon>
        <taxon>NPAAA clade</taxon>
        <taxon>Hologalegina</taxon>
        <taxon>robinioid clade</taxon>
        <taxon>Loteae</taxon>
        <taxon>Lotus</taxon>
    </lineage>
</organism>